<feature type="region of interest" description="Disordered" evidence="1">
    <location>
        <begin position="71"/>
        <end position="94"/>
    </location>
</feature>
<reference evidence="2" key="1">
    <citation type="submission" date="2022-11" db="EMBL/GenBank/DDBJ databases">
        <authorList>
            <person name="Petersen C."/>
        </authorList>
    </citation>
    <scope>NUCLEOTIDE SEQUENCE</scope>
    <source>
        <strain evidence="2">IBT 34128</strain>
    </source>
</reference>
<evidence type="ECO:0000313" key="3">
    <source>
        <dbReference type="Proteomes" id="UP001141434"/>
    </source>
</evidence>
<sequence length="323" mass="37228">MLLGQIMLSTTTKLIGRNPKALKSAFTIANIATGSPIKSSPPLTQRYHWQFRKMASNSSESTHEKALAALARLTRRDPPRNPSKRTANKESRNNIADRIEKAQQEAGLHTWGFPIYRCTYQNDANWTEFLRRYQWHVSHSLEYYNGLDMLDSYQATVFEDRSLFEGASTATIRDHFQKWAMNAIQESGGSPDMIRTFNVRVARYRFCLFVNEESLQSVLRAPIDDCINKDAFVNMLYGWWKPESIEDFSQEELEDVDQPEDLLDDGYDSVEGCTLKDVGWMKVALCDAGLEGYQQMGEGGEWQRLYERPHGICYHISNFHARR</sequence>
<proteinExistence type="predicted"/>
<dbReference type="AlphaFoldDB" id="A0A9W9KG90"/>
<keyword evidence="3" id="KW-1185">Reference proteome</keyword>
<reference evidence="2" key="2">
    <citation type="journal article" date="2023" name="IMA Fungus">
        <title>Comparative genomic study of the Penicillium genus elucidates a diverse pangenome and 15 lateral gene transfer events.</title>
        <authorList>
            <person name="Petersen C."/>
            <person name="Sorensen T."/>
            <person name="Nielsen M.R."/>
            <person name="Sondergaard T.E."/>
            <person name="Sorensen J.L."/>
            <person name="Fitzpatrick D.A."/>
            <person name="Frisvad J.C."/>
            <person name="Nielsen K.L."/>
        </authorList>
    </citation>
    <scope>NUCLEOTIDE SEQUENCE</scope>
    <source>
        <strain evidence="2">IBT 34128</strain>
    </source>
</reference>
<evidence type="ECO:0000256" key="1">
    <source>
        <dbReference type="SAM" id="MobiDB-lite"/>
    </source>
</evidence>
<dbReference type="GeneID" id="81392427"/>
<dbReference type="EMBL" id="JAPMSZ010000004">
    <property type="protein sequence ID" value="KAJ5105330.1"/>
    <property type="molecule type" value="Genomic_DNA"/>
</dbReference>
<organism evidence="2 3">
    <name type="scientific">Penicillium alfredii</name>
    <dbReference type="NCBI Taxonomy" id="1506179"/>
    <lineage>
        <taxon>Eukaryota</taxon>
        <taxon>Fungi</taxon>
        <taxon>Dikarya</taxon>
        <taxon>Ascomycota</taxon>
        <taxon>Pezizomycotina</taxon>
        <taxon>Eurotiomycetes</taxon>
        <taxon>Eurotiomycetidae</taxon>
        <taxon>Eurotiales</taxon>
        <taxon>Aspergillaceae</taxon>
        <taxon>Penicillium</taxon>
    </lineage>
</organism>
<accession>A0A9W9KG90</accession>
<dbReference type="RefSeq" id="XP_056514326.1">
    <property type="nucleotide sequence ID" value="XM_056653259.1"/>
</dbReference>
<dbReference type="Proteomes" id="UP001141434">
    <property type="component" value="Unassembled WGS sequence"/>
</dbReference>
<gene>
    <name evidence="2" type="ORF">NUU61_002677</name>
</gene>
<name>A0A9W9KG90_9EURO</name>
<protein>
    <submittedName>
        <fullName evidence="2">Uncharacterized protein</fullName>
    </submittedName>
</protein>
<evidence type="ECO:0000313" key="2">
    <source>
        <dbReference type="EMBL" id="KAJ5105330.1"/>
    </source>
</evidence>
<dbReference type="OrthoDB" id="4424523at2759"/>
<comment type="caution">
    <text evidence="2">The sequence shown here is derived from an EMBL/GenBank/DDBJ whole genome shotgun (WGS) entry which is preliminary data.</text>
</comment>